<dbReference type="SUPFAM" id="SSF63829">
    <property type="entry name" value="Calcium-dependent phosphotriesterase"/>
    <property type="match status" value="1"/>
</dbReference>
<dbReference type="GO" id="GO:0061630">
    <property type="term" value="F:ubiquitin protein ligase activity"/>
    <property type="evidence" value="ECO:0000318"/>
    <property type="project" value="GO_Central"/>
</dbReference>
<feature type="repeat" description="NHL" evidence="3">
    <location>
        <begin position="404"/>
        <end position="443"/>
    </location>
</feature>
<dbReference type="InParanoid" id="B7PPF0"/>
<dbReference type="GO" id="GO:0043161">
    <property type="term" value="P:proteasome-mediated ubiquitin-dependent protein catabolic process"/>
    <property type="evidence" value="ECO:0000318"/>
    <property type="project" value="GO_Central"/>
</dbReference>
<dbReference type="VEuPathDB" id="VectorBase:ISCI006426"/>
<name>B7PPF0_IXOSC</name>
<reference evidence="5 7" key="1">
    <citation type="submission" date="2008-03" db="EMBL/GenBank/DDBJ databases">
        <title>Annotation of Ixodes scapularis.</title>
        <authorList>
            <consortium name="Ixodes scapularis Genome Project Consortium"/>
            <person name="Caler E."/>
            <person name="Hannick L.I."/>
            <person name="Bidwell S."/>
            <person name="Joardar V."/>
            <person name="Thiagarajan M."/>
            <person name="Amedeo P."/>
            <person name="Galinsky K.J."/>
            <person name="Schobel S."/>
            <person name="Inman J."/>
            <person name="Hostetler J."/>
            <person name="Miller J."/>
            <person name="Hammond M."/>
            <person name="Megy K."/>
            <person name="Lawson D."/>
            <person name="Kodira C."/>
            <person name="Sutton G."/>
            <person name="Meyer J."/>
            <person name="Hill C.A."/>
            <person name="Birren B."/>
            <person name="Nene V."/>
            <person name="Collins F."/>
            <person name="Alarcon-Chaidez F."/>
            <person name="Wikel S."/>
            <person name="Strausberg R."/>
        </authorList>
    </citation>
    <scope>NUCLEOTIDE SEQUENCE [LARGE SCALE GENOMIC DNA]</scope>
    <source>
        <strain evidence="7">Wikel</strain>
        <strain evidence="5">Wikel colony</strain>
    </source>
</reference>
<dbReference type="SUPFAM" id="SSF81296">
    <property type="entry name" value="E set domains"/>
    <property type="match status" value="1"/>
</dbReference>
<keyword evidence="4" id="KW-0175">Coiled coil</keyword>
<dbReference type="GO" id="GO:0017148">
    <property type="term" value="P:negative regulation of translation"/>
    <property type="evidence" value="ECO:0000318"/>
    <property type="project" value="GO_Central"/>
</dbReference>
<evidence type="ECO:0000256" key="2">
    <source>
        <dbReference type="PROSITE-ProRule" id="PRU00087"/>
    </source>
</evidence>
<dbReference type="InterPro" id="IPR014756">
    <property type="entry name" value="Ig_E-set"/>
</dbReference>
<dbReference type="EMBL" id="DS757632">
    <property type="protein sequence ID" value="EEC08472.1"/>
    <property type="molecule type" value="Genomic_DNA"/>
</dbReference>
<organism>
    <name type="scientific">Ixodes scapularis</name>
    <name type="common">Black-legged tick</name>
    <name type="synonym">Deer tick</name>
    <dbReference type="NCBI Taxonomy" id="6945"/>
    <lineage>
        <taxon>Eukaryota</taxon>
        <taxon>Metazoa</taxon>
        <taxon>Ecdysozoa</taxon>
        <taxon>Arthropoda</taxon>
        <taxon>Chelicerata</taxon>
        <taxon>Arachnida</taxon>
        <taxon>Acari</taxon>
        <taxon>Parasitiformes</taxon>
        <taxon>Ixodida</taxon>
        <taxon>Ixodoidea</taxon>
        <taxon>Ixodidae</taxon>
        <taxon>Ixodinae</taxon>
        <taxon>Ixodes</taxon>
    </lineage>
</organism>
<evidence type="ECO:0000313" key="6">
    <source>
        <dbReference type="EnsemblMetazoa" id="ISCW006426-PA"/>
    </source>
</evidence>
<proteinExistence type="predicted"/>
<dbReference type="OrthoDB" id="6483144at2759"/>
<dbReference type="VEuPathDB" id="VectorBase:ISCW006426"/>
<keyword evidence="1" id="KW-0677">Repeat</keyword>
<dbReference type="InterPro" id="IPR011042">
    <property type="entry name" value="6-blade_b-propeller_TolB-like"/>
</dbReference>
<feature type="repeat" description="Filamin" evidence="2">
    <location>
        <begin position="147"/>
        <end position="203"/>
    </location>
</feature>
<gene>
    <name evidence="5" type="ORF">IscW_ISCW006426</name>
</gene>
<evidence type="ECO:0000256" key="4">
    <source>
        <dbReference type="SAM" id="Coils"/>
    </source>
</evidence>
<dbReference type="PaxDb" id="6945-B7PPF0"/>
<keyword evidence="7" id="KW-1185">Reference proteome</keyword>
<dbReference type="Gene3D" id="2.60.40.10">
    <property type="entry name" value="Immunoglobulins"/>
    <property type="match status" value="1"/>
</dbReference>
<evidence type="ECO:0000256" key="3">
    <source>
        <dbReference type="PROSITE-ProRule" id="PRU00504"/>
    </source>
</evidence>
<dbReference type="Pfam" id="PF01436">
    <property type="entry name" value="NHL"/>
    <property type="match status" value="1"/>
</dbReference>
<accession>B7PPF0</accession>
<dbReference type="InterPro" id="IPR001258">
    <property type="entry name" value="NHL_repeat"/>
</dbReference>
<dbReference type="PROSITE" id="PS50194">
    <property type="entry name" value="FILAMIN_REPEAT"/>
    <property type="match status" value="1"/>
</dbReference>
<reference evidence="6" key="2">
    <citation type="submission" date="2020-05" db="UniProtKB">
        <authorList>
            <consortium name="EnsemblMetazoa"/>
        </authorList>
    </citation>
    <scope>IDENTIFICATION</scope>
    <source>
        <strain evidence="6">wikel</strain>
    </source>
</reference>
<dbReference type="InterPro" id="IPR013783">
    <property type="entry name" value="Ig-like_fold"/>
</dbReference>
<dbReference type="GO" id="GO:0030371">
    <property type="term" value="F:translation repressor activity"/>
    <property type="evidence" value="ECO:0000318"/>
    <property type="project" value="GO_Central"/>
</dbReference>
<evidence type="ECO:0000313" key="7">
    <source>
        <dbReference type="Proteomes" id="UP000001555"/>
    </source>
</evidence>
<dbReference type="PROSITE" id="PS51125">
    <property type="entry name" value="NHL"/>
    <property type="match status" value="1"/>
</dbReference>
<dbReference type="HOGENOM" id="CLU_526072_0_0_1"/>
<dbReference type="EMBL" id="ABJB011063780">
    <property type="status" value="NOT_ANNOTATED_CDS"/>
    <property type="molecule type" value="Genomic_DNA"/>
</dbReference>
<protein>
    <submittedName>
        <fullName evidence="5 6">Uncharacterized protein</fullName>
    </submittedName>
</protein>
<dbReference type="VEuPathDB" id="VectorBase:ISCP_017590"/>
<dbReference type="EnsemblMetazoa" id="ISCW006426-RA">
    <property type="protein sequence ID" value="ISCW006426-PA"/>
    <property type="gene ID" value="ISCW006426"/>
</dbReference>
<evidence type="ECO:0000256" key="1">
    <source>
        <dbReference type="ARBA" id="ARBA00022737"/>
    </source>
</evidence>
<dbReference type="InterPro" id="IPR017868">
    <property type="entry name" value="Filamin/ABP280_repeat-like"/>
</dbReference>
<evidence type="ECO:0000313" key="5">
    <source>
        <dbReference type="EMBL" id="EEC08472.1"/>
    </source>
</evidence>
<feature type="coiled-coil region" evidence="4">
    <location>
        <begin position="26"/>
        <end position="61"/>
    </location>
</feature>
<sequence>MSADSEGIRHVRSIRKMLHIQKDEACAQIKREVADLQQKLLEQLDTAVWIKEVELKKLEEEVHSCSIPLNPLHFFRSTAVRSLLSLDCLRVRDFECASFAYISACEAKPDQLHFVDDYSARVSKTGDMVRVYYVCSLDYDPILFRFLTVLVKDTTNNTVSSKNWEAGNGRYMVEFRACGEGSYLVYVKLYGQNICGSPVVIDIQDEDSALLPELSQSCLQVSLPILSQPRKEVAIAEPTQSRQEVALPERSQSRVEVSFPETPHDQDEALVQPQHFYDAGLTMIQQPEAEEVIGSTCSWPTQVTAMDQVTLPEAREASNLEVATDGQSVRSTNPSEPTLMSAPTCDKEFFGQSALSFSRETIRSVPDGAAQEEKVITSPVIESQRKKSFTRFSGTVSADLILEFKTCNKNDYLSFPIGVSATAEGNIIVGDTGNDRVVVFDAEGRALCKATLRLAAHGENELMTLSLDSPAKLWCFSATGDSEAFSVYSPLNPIAPAGSKCRFLEVHEDSLFVADLGT</sequence>
<dbReference type="GO" id="GO:0000209">
    <property type="term" value="P:protein polyubiquitination"/>
    <property type="evidence" value="ECO:0000318"/>
    <property type="project" value="GO_Central"/>
</dbReference>
<dbReference type="Proteomes" id="UP000001555">
    <property type="component" value="Unassembled WGS sequence"/>
</dbReference>
<dbReference type="EMBL" id="ABJB010676644">
    <property type="status" value="NOT_ANNOTATED_CDS"/>
    <property type="molecule type" value="Genomic_DNA"/>
</dbReference>
<dbReference type="Gene3D" id="2.120.10.30">
    <property type="entry name" value="TolB, C-terminal domain"/>
    <property type="match status" value="1"/>
</dbReference>
<dbReference type="AlphaFoldDB" id="B7PPF0"/>